<dbReference type="AlphaFoldDB" id="A0A2K9E4L0"/>
<dbReference type="GO" id="GO:0008912">
    <property type="term" value="F:lactaldehyde reductase activity"/>
    <property type="evidence" value="ECO:0007669"/>
    <property type="project" value="UniProtKB-EC"/>
</dbReference>
<dbReference type="Proteomes" id="UP000233534">
    <property type="component" value="Chromosome"/>
</dbReference>
<organism evidence="6 7">
    <name type="scientific">Acetivibrio saccincola</name>
    <dbReference type="NCBI Taxonomy" id="1677857"/>
    <lineage>
        <taxon>Bacteria</taxon>
        <taxon>Bacillati</taxon>
        <taxon>Bacillota</taxon>
        <taxon>Clostridia</taxon>
        <taxon>Eubacteriales</taxon>
        <taxon>Oscillospiraceae</taxon>
        <taxon>Acetivibrio</taxon>
    </lineage>
</organism>
<keyword evidence="2 6" id="KW-0560">Oxidoreductase</keyword>
<dbReference type="Gene3D" id="3.40.50.1970">
    <property type="match status" value="1"/>
</dbReference>
<protein>
    <submittedName>
        <fullName evidence="6">Lactaldehyde reductase</fullName>
        <ecNumber evidence="6">1.1.1.77</ecNumber>
    </submittedName>
</protein>
<dbReference type="Pfam" id="PF00465">
    <property type="entry name" value="Fe-ADH"/>
    <property type="match status" value="1"/>
</dbReference>
<dbReference type="SUPFAM" id="SSF56796">
    <property type="entry name" value="Dehydroquinate synthase-like"/>
    <property type="match status" value="1"/>
</dbReference>
<evidence type="ECO:0000256" key="3">
    <source>
        <dbReference type="ARBA" id="ARBA00023027"/>
    </source>
</evidence>
<dbReference type="GO" id="GO:0004022">
    <property type="term" value="F:alcohol dehydrogenase (NAD+) activity"/>
    <property type="evidence" value="ECO:0007669"/>
    <property type="project" value="UniProtKB-ARBA"/>
</dbReference>
<dbReference type="KEGG" id="hsc:HVS_02245"/>
<dbReference type="FunFam" id="3.40.50.1970:FF:000003">
    <property type="entry name" value="Alcohol dehydrogenase, iron-containing"/>
    <property type="match status" value="1"/>
</dbReference>
<dbReference type="CDD" id="cd08181">
    <property type="entry name" value="PPD-like"/>
    <property type="match status" value="1"/>
</dbReference>
<feature type="domain" description="Fe-containing alcohol dehydrogenase-like C-terminal" evidence="5">
    <location>
        <begin position="189"/>
        <end position="364"/>
    </location>
</feature>
<reference evidence="6 7" key="1">
    <citation type="submission" date="2017-12" db="EMBL/GenBank/DDBJ databases">
        <title>Complete genome sequence of Herbivorax saccincola GGR1, a novel Cellulosome-producing hydrolytic bacterium in a thermophilic biogas plant, established by Illumina and Nanopore MinION sequencing.</title>
        <authorList>
            <person name="Pechtl A."/>
            <person name="Ruckert C."/>
            <person name="Koeck D.E."/>
            <person name="Maus I."/>
            <person name="Winkler A."/>
            <person name="Kalinowski J."/>
            <person name="Puhler A."/>
            <person name="Schwarz W.W."/>
            <person name="Zverlov V.V."/>
            <person name="Schluter A."/>
            <person name="Liebl W."/>
        </authorList>
    </citation>
    <scope>NUCLEOTIDE SEQUENCE [LARGE SCALE GENOMIC DNA]</scope>
    <source>
        <strain evidence="7">SR1</strain>
    </source>
</reference>
<feature type="domain" description="Alcohol dehydrogenase iron-type/glycerol dehydrogenase GldA" evidence="4">
    <location>
        <begin position="12"/>
        <end position="177"/>
    </location>
</feature>
<evidence type="ECO:0000259" key="4">
    <source>
        <dbReference type="Pfam" id="PF00465"/>
    </source>
</evidence>
<dbReference type="EC" id="1.1.1.77" evidence="6"/>
<dbReference type="RefSeq" id="WP_235827452.1">
    <property type="nucleotide sequence ID" value="NZ_CP025197.1"/>
</dbReference>
<evidence type="ECO:0000259" key="5">
    <source>
        <dbReference type="Pfam" id="PF25137"/>
    </source>
</evidence>
<dbReference type="InterPro" id="IPR018211">
    <property type="entry name" value="ADH_Fe_CS"/>
</dbReference>
<dbReference type="Gene3D" id="1.20.1090.10">
    <property type="entry name" value="Dehydroquinate synthase-like - alpha domain"/>
    <property type="match status" value="1"/>
</dbReference>
<evidence type="ECO:0000313" key="7">
    <source>
        <dbReference type="Proteomes" id="UP000233534"/>
    </source>
</evidence>
<dbReference type="EMBL" id="CP025197">
    <property type="protein sequence ID" value="AUG56406.1"/>
    <property type="molecule type" value="Genomic_DNA"/>
</dbReference>
<name>A0A2K9E4L0_9FIRM</name>
<dbReference type="PROSITE" id="PS00913">
    <property type="entry name" value="ADH_IRON_1"/>
    <property type="match status" value="1"/>
</dbReference>
<dbReference type="InterPro" id="IPR056798">
    <property type="entry name" value="ADH_Fe_C"/>
</dbReference>
<comment type="similarity">
    <text evidence="1">Belongs to the iron-containing alcohol dehydrogenase family.</text>
</comment>
<dbReference type="InterPro" id="IPR001670">
    <property type="entry name" value="ADH_Fe/GldA"/>
</dbReference>
<dbReference type="GO" id="GO:0046872">
    <property type="term" value="F:metal ion binding"/>
    <property type="evidence" value="ECO:0007669"/>
    <property type="project" value="InterPro"/>
</dbReference>
<evidence type="ECO:0000313" key="6">
    <source>
        <dbReference type="EMBL" id="AUG56406.1"/>
    </source>
</evidence>
<dbReference type="PANTHER" id="PTHR11496">
    <property type="entry name" value="ALCOHOL DEHYDROGENASE"/>
    <property type="match status" value="1"/>
</dbReference>
<proteinExistence type="inferred from homology"/>
<keyword evidence="3" id="KW-0520">NAD</keyword>
<sequence>MDFSMEFKYSMPTQIYFGKDVILKNKEVFGKIGSRALIVTGRRSAKENGSYDDVVKALLETGVEYVLFDEVEENPSLETIEKGSNIGKDYNVDFVIGIGGGSPMDAAKAMAVFIKNPQINKNNIFGSGKLNSIPVVAVPTTAGTGSEVTQYSIVTSHQEKTKKNLGQSIFPKVAFIDCKYTYNLPYDITVNTAIDAFTHLVEGYLNTNSTYMSDIYGEKGFELFGYCFKKLVDKDLDPEFRNKVMMASTLAGVQIAQTGTSLPHGMGYPLTYFKGLPHGLANGVLTVEYLKSFKNKTKIERMLRFLGVGSLEELEDILKRLIDVKIDITEEEIYEYSKKLMLNKKKLKNHPQEVELEVLVNIYSNSLLKK</sequence>
<accession>A0A2K9E4L0</accession>
<dbReference type="InterPro" id="IPR039697">
    <property type="entry name" value="Alcohol_dehydrogenase_Fe"/>
</dbReference>
<dbReference type="PANTHER" id="PTHR11496:SF102">
    <property type="entry name" value="ALCOHOL DEHYDROGENASE 4"/>
    <property type="match status" value="1"/>
</dbReference>
<evidence type="ECO:0000256" key="2">
    <source>
        <dbReference type="ARBA" id="ARBA00023002"/>
    </source>
</evidence>
<keyword evidence="7" id="KW-1185">Reference proteome</keyword>
<dbReference type="Pfam" id="PF25137">
    <property type="entry name" value="ADH_Fe_C"/>
    <property type="match status" value="1"/>
</dbReference>
<gene>
    <name evidence="6" type="primary">fucO</name>
    <name evidence="6" type="ORF">HVS_02245</name>
</gene>
<evidence type="ECO:0000256" key="1">
    <source>
        <dbReference type="ARBA" id="ARBA00007358"/>
    </source>
</evidence>